<evidence type="ECO:0000313" key="1">
    <source>
        <dbReference type="EMBL" id="RMZ35743.1"/>
    </source>
</evidence>
<dbReference type="AlphaFoldDB" id="A0A3M7JD67"/>
<dbReference type="EMBL" id="QWIT01000001">
    <property type="protein sequence ID" value="RMZ35743.1"/>
    <property type="molecule type" value="Genomic_DNA"/>
</dbReference>
<dbReference type="Proteomes" id="UP000281677">
    <property type="component" value="Unassembled WGS sequence"/>
</dbReference>
<proteinExistence type="predicted"/>
<reference evidence="1 2" key="1">
    <citation type="journal article" date="2018" name="BMC Genomics">
        <title>Genomic evidence for intraspecific hybridization in a clonal and extremely halotolerant yeast.</title>
        <authorList>
            <person name="Gostincar C."/>
            <person name="Stajich J.E."/>
            <person name="Zupancic J."/>
            <person name="Zalar P."/>
            <person name="Gunde-Cimerman N."/>
        </authorList>
    </citation>
    <scope>NUCLEOTIDE SEQUENCE [LARGE SCALE GENOMIC DNA]</scope>
    <source>
        <strain evidence="1 2">EXF-120</strain>
    </source>
</reference>
<comment type="caution">
    <text evidence="1">The sequence shown here is derived from an EMBL/GenBank/DDBJ whole genome shotgun (WGS) entry which is preliminary data.</text>
</comment>
<protein>
    <submittedName>
        <fullName evidence="1">Uncharacterized protein</fullName>
    </submittedName>
</protein>
<sequence length="60" mass="6556">MMVVKKGRAKGLERLAKLSPGNCSGLQEAKDEMCAYKAQLWTILSKMSQNATALHSSTSR</sequence>
<organism evidence="1 2">
    <name type="scientific">Hortaea werneckii</name>
    <name type="common">Black yeast</name>
    <name type="synonym">Cladosporium werneckii</name>
    <dbReference type="NCBI Taxonomy" id="91943"/>
    <lineage>
        <taxon>Eukaryota</taxon>
        <taxon>Fungi</taxon>
        <taxon>Dikarya</taxon>
        <taxon>Ascomycota</taxon>
        <taxon>Pezizomycotina</taxon>
        <taxon>Dothideomycetes</taxon>
        <taxon>Dothideomycetidae</taxon>
        <taxon>Mycosphaerellales</taxon>
        <taxon>Teratosphaeriaceae</taxon>
        <taxon>Hortaea</taxon>
    </lineage>
</organism>
<name>A0A3M7JD67_HORWE</name>
<dbReference type="OrthoDB" id="10406485at2759"/>
<gene>
    <name evidence="1" type="ORF">D0859_00010</name>
</gene>
<evidence type="ECO:0000313" key="2">
    <source>
        <dbReference type="Proteomes" id="UP000281677"/>
    </source>
</evidence>
<accession>A0A3M7JD67</accession>